<feature type="transmembrane region" description="Helical" evidence="1">
    <location>
        <begin position="238"/>
        <end position="257"/>
    </location>
</feature>
<evidence type="ECO:0000313" key="3">
    <source>
        <dbReference type="Proteomes" id="UP001154265"/>
    </source>
</evidence>
<keyword evidence="1" id="KW-0812">Transmembrane</keyword>
<feature type="transmembrane region" description="Helical" evidence="1">
    <location>
        <begin position="59"/>
        <end position="80"/>
    </location>
</feature>
<accession>A0ABT6F3N7</accession>
<sequence length="261" mass="28454">MNVAVNVGRIWVIARNVFQEIFRERILYVTAVFAIAYALAVMVLSEVSAGNQSKISLDVGMGAIDLFGLVIVAFVGSSLINKEIEKRTVLVMLAKPISRGEFIIGKHLGLAGVLAVLVALMTLVFFIINSFNGFDYPLGALSLASLFIALELCLMAAAAVLLGVMTSSLIATLLTIALYFMGHFSQNLVALSQTMESSAVRHIMQSIYLILPDLSRLNLKNDAVYGILPEPSILVMNAIYGIIYTILLLSMATWLFARRNF</sequence>
<comment type="caution">
    <text evidence="2">The sequence shown here is derived from an EMBL/GenBank/DDBJ whole genome shotgun (WGS) entry which is preliminary data.</text>
</comment>
<name>A0ABT6F3N7_9SYNE</name>
<dbReference type="Pfam" id="PF12679">
    <property type="entry name" value="ABC2_membrane_2"/>
    <property type="match status" value="1"/>
</dbReference>
<dbReference type="RefSeq" id="WP_277868333.1">
    <property type="nucleotide sequence ID" value="NZ_JAKKUT010000008.1"/>
</dbReference>
<dbReference type="PANTHER" id="PTHR43471">
    <property type="entry name" value="ABC TRANSPORTER PERMEASE"/>
    <property type="match status" value="1"/>
</dbReference>
<dbReference type="Proteomes" id="UP001154265">
    <property type="component" value="Unassembled WGS sequence"/>
</dbReference>
<evidence type="ECO:0000313" key="2">
    <source>
        <dbReference type="EMBL" id="MDG2992420.1"/>
    </source>
</evidence>
<keyword evidence="3" id="KW-1185">Reference proteome</keyword>
<feature type="transmembrane region" description="Helical" evidence="1">
    <location>
        <begin position="108"/>
        <end position="128"/>
    </location>
</feature>
<feature type="transmembrane region" description="Helical" evidence="1">
    <location>
        <begin position="140"/>
        <end position="162"/>
    </location>
</feature>
<dbReference type="PANTHER" id="PTHR43471:SF10">
    <property type="entry name" value="SLL1107 PROTEIN"/>
    <property type="match status" value="1"/>
</dbReference>
<keyword evidence="1" id="KW-0472">Membrane</keyword>
<feature type="transmembrane region" description="Helical" evidence="1">
    <location>
        <begin position="169"/>
        <end position="189"/>
    </location>
</feature>
<evidence type="ECO:0000256" key="1">
    <source>
        <dbReference type="SAM" id="Phobius"/>
    </source>
</evidence>
<protein>
    <submittedName>
        <fullName evidence="2">ABC transporter permease</fullName>
    </submittedName>
</protein>
<organism evidence="2 3">
    <name type="scientific">Candidatus Synechococcus calcipolaris G9</name>
    <dbReference type="NCBI Taxonomy" id="1497997"/>
    <lineage>
        <taxon>Bacteria</taxon>
        <taxon>Bacillati</taxon>
        <taxon>Cyanobacteriota</taxon>
        <taxon>Cyanophyceae</taxon>
        <taxon>Synechococcales</taxon>
        <taxon>Synechococcaceae</taxon>
        <taxon>Synechococcus</taxon>
    </lineage>
</organism>
<keyword evidence="1" id="KW-1133">Transmembrane helix</keyword>
<feature type="transmembrane region" description="Helical" evidence="1">
    <location>
        <begin position="26"/>
        <end position="47"/>
    </location>
</feature>
<reference evidence="2" key="1">
    <citation type="journal article" date="2022" name="Genome Biol. Evol.">
        <title>A New Gene Family Diagnostic for Intracellular Biomineralization of Amorphous Ca Carbonates by Cyanobacteria.</title>
        <authorList>
            <person name="Benzerara K."/>
            <person name="Duprat E."/>
            <person name="Bitard-Feildel T."/>
            <person name="Caumes G."/>
            <person name="Cassier-Chauvat C."/>
            <person name="Chauvat F."/>
            <person name="Dezi M."/>
            <person name="Diop S.I."/>
            <person name="Gaschignard G."/>
            <person name="Gorgen S."/>
            <person name="Gugger M."/>
            <person name="Lopez-Garcia P."/>
            <person name="Millet M."/>
            <person name="Skouri-Panet F."/>
            <person name="Moreira D."/>
            <person name="Callebaut I."/>
        </authorList>
    </citation>
    <scope>NUCLEOTIDE SEQUENCE</scope>
    <source>
        <strain evidence="2">G9</strain>
    </source>
</reference>
<gene>
    <name evidence="2" type="ORF">L3556_15990</name>
</gene>
<proteinExistence type="predicted"/>
<reference evidence="2" key="2">
    <citation type="submission" date="2022-01" db="EMBL/GenBank/DDBJ databases">
        <authorList>
            <person name="Zivanovic Y."/>
            <person name="Moreira D."/>
            <person name="Lopez-Garcia P."/>
        </authorList>
    </citation>
    <scope>NUCLEOTIDE SEQUENCE</scope>
    <source>
        <strain evidence="2">G9</strain>
    </source>
</reference>
<dbReference type="EMBL" id="JAKKUT010000008">
    <property type="protein sequence ID" value="MDG2992420.1"/>
    <property type="molecule type" value="Genomic_DNA"/>
</dbReference>